<dbReference type="RefSeq" id="WP_120149141.1">
    <property type="nucleotide sequence ID" value="NZ_QZVT01000005.1"/>
</dbReference>
<dbReference type="InterPro" id="IPR003615">
    <property type="entry name" value="HNH_nuc"/>
</dbReference>
<organism evidence="1 2">
    <name type="scientific">Arthrobacter cheniae</name>
    <dbReference type="NCBI Taxonomy" id="1258888"/>
    <lineage>
        <taxon>Bacteria</taxon>
        <taxon>Bacillati</taxon>
        <taxon>Actinomycetota</taxon>
        <taxon>Actinomycetes</taxon>
        <taxon>Micrococcales</taxon>
        <taxon>Micrococcaceae</taxon>
        <taxon>Arthrobacter</taxon>
    </lineage>
</organism>
<dbReference type="Gene3D" id="1.10.30.50">
    <property type="match status" value="1"/>
</dbReference>
<dbReference type="OrthoDB" id="9802640at2"/>
<protein>
    <recommendedName>
        <fullName evidence="3">HNH endonuclease</fullName>
    </recommendedName>
</protein>
<evidence type="ECO:0000313" key="1">
    <source>
        <dbReference type="EMBL" id="RJT79196.1"/>
    </source>
</evidence>
<dbReference type="EMBL" id="QZVT01000005">
    <property type="protein sequence ID" value="RJT79196.1"/>
    <property type="molecule type" value="Genomic_DNA"/>
</dbReference>
<sequence>MEAVILAWTTAGPQWSGAYVTAQDTVRKTGIARQNWLVTSDLPLSVGMDVWLLVVDGGAAMRGVVGHGTLARIAPVPREDGMQLLDVDFDLLLQHGDQVPFTLIEQRLPGLLTGETTAVTVDGSVAAELRRMWTEAVVPNQGWVEPPPGALPSRLTRRISADRVKRDPDFRRTALAHRGSACHACGLDMEQTYGEKGRDLVQVHHLTPLAHRGAECDIDPLIDLVPLCPTCHVVAHSRWPDSYSVEEIRAMLRKGGFMRGTIMTKEQLEAESAAARILRG</sequence>
<dbReference type="AlphaFoldDB" id="A0A3A5MAV1"/>
<dbReference type="Proteomes" id="UP000272560">
    <property type="component" value="Unassembled WGS sequence"/>
</dbReference>
<gene>
    <name evidence="1" type="ORF">D6T63_11305</name>
</gene>
<reference evidence="1 2" key="1">
    <citation type="submission" date="2018-09" db="EMBL/GenBank/DDBJ databases">
        <title>Novel species of Arthrobacter.</title>
        <authorList>
            <person name="Liu Q."/>
            <person name="Xin Y.-H."/>
        </authorList>
    </citation>
    <scope>NUCLEOTIDE SEQUENCE [LARGE SCALE GENOMIC DNA]</scope>
    <source>
        <strain evidence="1 2">Hz2</strain>
    </source>
</reference>
<keyword evidence="2" id="KW-1185">Reference proteome</keyword>
<accession>A0A3A5MAV1</accession>
<name>A0A3A5MAV1_9MICC</name>
<comment type="caution">
    <text evidence="1">The sequence shown here is derived from an EMBL/GenBank/DDBJ whole genome shotgun (WGS) entry which is preliminary data.</text>
</comment>
<dbReference type="CDD" id="cd00085">
    <property type="entry name" value="HNHc"/>
    <property type="match status" value="1"/>
</dbReference>
<proteinExistence type="predicted"/>
<evidence type="ECO:0008006" key="3">
    <source>
        <dbReference type="Google" id="ProtNLM"/>
    </source>
</evidence>
<evidence type="ECO:0000313" key="2">
    <source>
        <dbReference type="Proteomes" id="UP000272560"/>
    </source>
</evidence>